<evidence type="ECO:0000256" key="4">
    <source>
        <dbReference type="ARBA" id="ARBA00022840"/>
    </source>
</evidence>
<keyword evidence="4" id="KW-0067">ATP-binding</keyword>
<dbReference type="Gene3D" id="3.30.200.20">
    <property type="entry name" value="Phosphorylase Kinase, domain 1"/>
    <property type="match status" value="1"/>
</dbReference>
<dbReference type="SUPFAM" id="SSF56112">
    <property type="entry name" value="Protein kinase-like (PK-like)"/>
    <property type="match status" value="1"/>
</dbReference>
<dbReference type="GeneID" id="33555917"/>
<evidence type="ECO:0000256" key="5">
    <source>
        <dbReference type="ARBA" id="ARBA00038035"/>
    </source>
</evidence>
<dbReference type="Gene3D" id="1.10.510.10">
    <property type="entry name" value="Transferase(Phosphotransferase) domain 1"/>
    <property type="match status" value="1"/>
</dbReference>
<evidence type="ECO:0000256" key="3">
    <source>
        <dbReference type="ARBA" id="ARBA00022777"/>
    </source>
</evidence>
<feature type="domain" description="Protein kinase" evidence="8">
    <location>
        <begin position="353"/>
        <end position="620"/>
    </location>
</feature>
<reference evidence="9 10" key="1">
    <citation type="submission" date="2017-03" db="EMBL/GenBank/DDBJ databases">
        <title>Widespread Adenine N6-methylation of Active Genes in Fungi.</title>
        <authorList>
            <consortium name="DOE Joint Genome Institute"/>
            <person name="Mondo S.J."/>
            <person name="Dannebaum R.O."/>
            <person name="Kuo R.C."/>
            <person name="Louie K.B."/>
            <person name="Bewick A.J."/>
            <person name="Labutti K."/>
            <person name="Haridas S."/>
            <person name="Kuo A."/>
            <person name="Salamov A."/>
            <person name="Ahrendt S.R."/>
            <person name="Lau R."/>
            <person name="Bowen B.P."/>
            <person name="Lipzen A."/>
            <person name="Sullivan W."/>
            <person name="Andreopoulos W.B."/>
            <person name="Clum A."/>
            <person name="Lindquist E."/>
            <person name="Daum C."/>
            <person name="Northen T.R."/>
            <person name="Ramamoorthy G."/>
            <person name="Schmitz R.J."/>
            <person name="Gryganskyi A."/>
            <person name="Culley D."/>
            <person name="Magnuson J."/>
            <person name="James T.Y."/>
            <person name="O'Malley M.A."/>
            <person name="Stajich J.E."/>
            <person name="Spatafora J.W."/>
            <person name="Visel A."/>
            <person name="Grigoriev I.V."/>
        </authorList>
    </citation>
    <scope>NUCLEOTIDE SEQUENCE [LARGE SCALE GENOMIC DNA]</scope>
    <source>
        <strain evidence="9 10">NRRL Y-17943</strain>
    </source>
</reference>
<keyword evidence="1" id="KW-0808">Transferase</keyword>
<dbReference type="PANTHER" id="PTHR48013:SF6">
    <property type="entry name" value="MAP KINASE KINASE MKK1_SSP32-RELATED"/>
    <property type="match status" value="1"/>
</dbReference>
<dbReference type="PROSITE" id="PS00108">
    <property type="entry name" value="PROTEIN_KINASE_ST"/>
    <property type="match status" value="1"/>
</dbReference>
<dbReference type="FunFam" id="1.10.510.10:FF:000263">
    <property type="entry name" value="MAP kinase skh1/pek1"/>
    <property type="match status" value="1"/>
</dbReference>
<feature type="compositionally biased region" description="Pro residues" evidence="7">
    <location>
        <begin position="1"/>
        <end position="10"/>
    </location>
</feature>
<dbReference type="Pfam" id="PF00069">
    <property type="entry name" value="Pkinase"/>
    <property type="match status" value="1"/>
</dbReference>
<comment type="caution">
    <text evidence="9">The sequence shown here is derived from an EMBL/GenBank/DDBJ whole genome shotgun (WGS) entry which is preliminary data.</text>
</comment>
<evidence type="ECO:0000256" key="2">
    <source>
        <dbReference type="ARBA" id="ARBA00022741"/>
    </source>
</evidence>
<accession>A0A1Y1UK90</accession>
<dbReference type="OrthoDB" id="10252354at2759"/>
<evidence type="ECO:0000256" key="6">
    <source>
        <dbReference type="ARBA" id="ARBA00038999"/>
    </source>
</evidence>
<dbReference type="EC" id="2.7.12.2" evidence="6"/>
<dbReference type="InterPro" id="IPR008271">
    <property type="entry name" value="Ser/Thr_kinase_AS"/>
</dbReference>
<evidence type="ECO:0000256" key="7">
    <source>
        <dbReference type="SAM" id="MobiDB-lite"/>
    </source>
</evidence>
<name>A0A1Y1UK90_9TREE</name>
<dbReference type="InParanoid" id="A0A1Y1UK90"/>
<dbReference type="PANTHER" id="PTHR48013">
    <property type="entry name" value="DUAL SPECIFICITY MITOGEN-ACTIVATED PROTEIN KINASE KINASE 5-RELATED"/>
    <property type="match status" value="1"/>
</dbReference>
<dbReference type="InterPro" id="IPR011009">
    <property type="entry name" value="Kinase-like_dom_sf"/>
</dbReference>
<sequence>MSTPPPPPRRPGGARPNPSSSSHAGTPLSRSSPLPLRDSTGGTPPTPSSSQVNASPPVIAPSMDPRADIAPLRLTPRNGDFAATPSKIIEPPPPSSSPYPQLTPSLARHGRATPSLAWNKPKLSLSPLPTPAAQSTTTSPLAHSVTSWNESPAVATSSFSSSRPPLLNAPSSSDAHIQRRATPSLKIAMPVGVQSSAISTSSSPRFVSNQLEPDHDALHSALRTPTTGEDMNPTIRALGHDDGESAYGYGRVNNGLKDDTSSARNAAIRAAVSRSRYDASPNPSNRSRASSVSNSYHGSRRGSRVDLVEDELSVNQLNRSFDALGMSDIRRRSSEESESDHGEAAQRFNPNELVFIRRLGEGTGGVVDLVKDCHTGNIMAKKVLTSSPDPALHKQLLRELKFLDEFSCPQIVQHFGAFFNERTSEIGILMEYCEGGSLDGLINKMRKKNMQCSEHVLGRIAGAVLRGLDYLHKRHIVHRDIKPSNIVLTREGHVKLCDFGVSGETINSYAGTFTGTSYYMAPERIQGHEYSIKADVWSLGVSLHETAHLRFPFVSDDGGRLLAPIELVTHIIHGSIPEMQDDPSVGRIWSDNIKDFMRLCLIRDRNRRPYPWELLKHSFITISHAKRVNMTKWVAMLCDWPIE</sequence>
<comment type="similarity">
    <text evidence="5">Belongs to the protein kinase superfamily. STE Ser/Thr protein kinase family. MAP kinase kinase subfamily.</text>
</comment>
<dbReference type="STRING" id="4999.A0A1Y1UK90"/>
<feature type="compositionally biased region" description="Low complexity" evidence="7">
    <location>
        <begin position="11"/>
        <end position="43"/>
    </location>
</feature>
<dbReference type="GO" id="GO:0060237">
    <property type="term" value="P:regulation of fungal-type cell wall organization"/>
    <property type="evidence" value="ECO:0007669"/>
    <property type="project" value="TreeGrafter"/>
</dbReference>
<dbReference type="AlphaFoldDB" id="A0A1Y1UK90"/>
<dbReference type="GO" id="GO:0000196">
    <property type="term" value="P:cell integrity MAPK cascade"/>
    <property type="evidence" value="ECO:0007669"/>
    <property type="project" value="TreeGrafter"/>
</dbReference>
<evidence type="ECO:0000256" key="1">
    <source>
        <dbReference type="ARBA" id="ARBA00022679"/>
    </source>
</evidence>
<dbReference type="GO" id="GO:0004708">
    <property type="term" value="F:MAP kinase kinase activity"/>
    <property type="evidence" value="ECO:0007669"/>
    <property type="project" value="UniProtKB-EC"/>
</dbReference>
<gene>
    <name evidence="9" type="ORF">BD324DRAFT_608323</name>
</gene>
<organism evidence="9 10">
    <name type="scientific">Kockovaella imperatae</name>
    <dbReference type="NCBI Taxonomy" id="4999"/>
    <lineage>
        <taxon>Eukaryota</taxon>
        <taxon>Fungi</taxon>
        <taxon>Dikarya</taxon>
        <taxon>Basidiomycota</taxon>
        <taxon>Agaricomycotina</taxon>
        <taxon>Tremellomycetes</taxon>
        <taxon>Tremellales</taxon>
        <taxon>Cuniculitremaceae</taxon>
        <taxon>Kockovaella</taxon>
    </lineage>
</organism>
<evidence type="ECO:0000259" key="8">
    <source>
        <dbReference type="PROSITE" id="PS50011"/>
    </source>
</evidence>
<protein>
    <recommendedName>
        <fullName evidence="6">mitogen-activated protein kinase kinase</fullName>
        <ecNumber evidence="6">2.7.12.2</ecNumber>
    </recommendedName>
</protein>
<feature type="compositionally biased region" description="Low complexity" evidence="7">
    <location>
        <begin position="120"/>
        <end position="142"/>
    </location>
</feature>
<feature type="compositionally biased region" description="Polar residues" evidence="7">
    <location>
        <begin position="144"/>
        <end position="156"/>
    </location>
</feature>
<evidence type="ECO:0000313" key="10">
    <source>
        <dbReference type="Proteomes" id="UP000193218"/>
    </source>
</evidence>
<dbReference type="FunCoup" id="A0A1Y1UK90">
    <property type="interactions" value="199"/>
</dbReference>
<evidence type="ECO:0000313" key="9">
    <source>
        <dbReference type="EMBL" id="ORX37886.1"/>
    </source>
</evidence>
<keyword evidence="10" id="KW-1185">Reference proteome</keyword>
<dbReference type="RefSeq" id="XP_021871873.1">
    <property type="nucleotide sequence ID" value="XM_022014109.1"/>
</dbReference>
<dbReference type="EMBL" id="NBSH01000005">
    <property type="protein sequence ID" value="ORX37886.1"/>
    <property type="molecule type" value="Genomic_DNA"/>
</dbReference>
<feature type="region of interest" description="Disordered" evidence="7">
    <location>
        <begin position="221"/>
        <end position="244"/>
    </location>
</feature>
<feature type="region of interest" description="Disordered" evidence="7">
    <location>
        <begin position="1"/>
        <end position="176"/>
    </location>
</feature>
<dbReference type="SMART" id="SM00220">
    <property type="entry name" value="S_TKc"/>
    <property type="match status" value="1"/>
</dbReference>
<feature type="region of interest" description="Disordered" evidence="7">
    <location>
        <begin position="272"/>
        <end position="304"/>
    </location>
</feature>
<feature type="compositionally biased region" description="Low complexity" evidence="7">
    <location>
        <begin position="279"/>
        <end position="295"/>
    </location>
</feature>
<dbReference type="InterPro" id="IPR000719">
    <property type="entry name" value="Prot_kinase_dom"/>
</dbReference>
<dbReference type="Proteomes" id="UP000193218">
    <property type="component" value="Unassembled WGS sequence"/>
</dbReference>
<keyword evidence="3 9" id="KW-0418">Kinase</keyword>
<proteinExistence type="inferred from homology"/>
<keyword evidence="2" id="KW-0547">Nucleotide-binding</keyword>
<dbReference type="GO" id="GO:0005524">
    <property type="term" value="F:ATP binding"/>
    <property type="evidence" value="ECO:0007669"/>
    <property type="project" value="UniProtKB-KW"/>
</dbReference>
<dbReference type="PROSITE" id="PS50011">
    <property type="entry name" value="PROTEIN_KINASE_DOM"/>
    <property type="match status" value="1"/>
</dbReference>